<comment type="catalytic activity">
    <reaction evidence="9">
        <text>O-phospho-L-serine + H2O = L-serine + phosphate</text>
        <dbReference type="Rhea" id="RHEA:21208"/>
        <dbReference type="ChEBI" id="CHEBI:15377"/>
        <dbReference type="ChEBI" id="CHEBI:33384"/>
        <dbReference type="ChEBI" id="CHEBI:43474"/>
        <dbReference type="ChEBI" id="CHEBI:57524"/>
        <dbReference type="EC" id="3.1.3.3"/>
    </reaction>
</comment>
<evidence type="ECO:0000313" key="11">
    <source>
        <dbReference type="EMBL" id="AWW32048.1"/>
    </source>
</evidence>
<dbReference type="Proteomes" id="UP000248688">
    <property type="component" value="Chromosome"/>
</dbReference>
<keyword evidence="4" id="KW-0028">Amino-acid biosynthesis</keyword>
<dbReference type="SUPFAM" id="SSF56784">
    <property type="entry name" value="HAD-like"/>
    <property type="match status" value="1"/>
</dbReference>
<dbReference type="CDD" id="cd13120">
    <property type="entry name" value="BF2867_like_N"/>
    <property type="match status" value="1"/>
</dbReference>
<dbReference type="PANTHER" id="PTHR43344">
    <property type="entry name" value="PHOSPHOSERINE PHOSPHATASE"/>
    <property type="match status" value="1"/>
</dbReference>
<evidence type="ECO:0000256" key="7">
    <source>
        <dbReference type="ARBA" id="ARBA00022842"/>
    </source>
</evidence>
<dbReference type="InterPro" id="IPR050582">
    <property type="entry name" value="HAD-like_SerB"/>
</dbReference>
<dbReference type="GO" id="GO:0005737">
    <property type="term" value="C:cytoplasm"/>
    <property type="evidence" value="ECO:0007669"/>
    <property type="project" value="TreeGrafter"/>
</dbReference>
<evidence type="ECO:0000256" key="10">
    <source>
        <dbReference type="ARBA" id="ARBA00048523"/>
    </source>
</evidence>
<dbReference type="InterPro" id="IPR036412">
    <property type="entry name" value="HAD-like_sf"/>
</dbReference>
<organism evidence="11 12">
    <name type="scientific">Echinicola strongylocentroti</name>
    <dbReference type="NCBI Taxonomy" id="1795355"/>
    <lineage>
        <taxon>Bacteria</taxon>
        <taxon>Pseudomonadati</taxon>
        <taxon>Bacteroidota</taxon>
        <taxon>Cytophagia</taxon>
        <taxon>Cytophagales</taxon>
        <taxon>Cyclobacteriaceae</taxon>
        <taxon>Echinicola</taxon>
    </lineage>
</organism>
<evidence type="ECO:0000256" key="5">
    <source>
        <dbReference type="ARBA" id="ARBA00022723"/>
    </source>
</evidence>
<comment type="cofactor">
    <cofactor evidence="1">
        <name>Mg(2+)</name>
        <dbReference type="ChEBI" id="CHEBI:18420"/>
    </cofactor>
</comment>
<evidence type="ECO:0000256" key="2">
    <source>
        <dbReference type="ARBA" id="ARBA00005135"/>
    </source>
</evidence>
<dbReference type="RefSeq" id="WP_112785421.1">
    <property type="nucleotide sequence ID" value="NZ_CP030041.1"/>
</dbReference>
<dbReference type="EMBL" id="CP030041">
    <property type="protein sequence ID" value="AWW32048.1"/>
    <property type="molecule type" value="Genomic_DNA"/>
</dbReference>
<dbReference type="AlphaFoldDB" id="A0A2Z4IN39"/>
<dbReference type="GO" id="GO:0036424">
    <property type="term" value="F:L-phosphoserine phosphatase activity"/>
    <property type="evidence" value="ECO:0007669"/>
    <property type="project" value="TreeGrafter"/>
</dbReference>
<dbReference type="PANTHER" id="PTHR43344:SF2">
    <property type="entry name" value="PHOSPHOSERINE PHOSPHATASE"/>
    <property type="match status" value="1"/>
</dbReference>
<keyword evidence="5" id="KW-0479">Metal-binding</keyword>
<keyword evidence="8" id="KW-0718">Serine biosynthesis</keyword>
<evidence type="ECO:0000256" key="6">
    <source>
        <dbReference type="ARBA" id="ARBA00022801"/>
    </source>
</evidence>
<comment type="pathway">
    <text evidence="2">Amino-acid biosynthesis; L-serine biosynthesis; L-serine from 3-phospho-D-glycerate: step 3/3.</text>
</comment>
<protein>
    <recommendedName>
        <fullName evidence="3">phosphoserine phosphatase</fullName>
        <ecNumber evidence="3">3.1.3.3</ecNumber>
    </recommendedName>
</protein>
<dbReference type="PROSITE" id="PS51257">
    <property type="entry name" value="PROKAR_LIPOPROTEIN"/>
    <property type="match status" value="1"/>
</dbReference>
<comment type="catalytic activity">
    <reaction evidence="10">
        <text>O-phospho-D-serine + H2O = D-serine + phosphate</text>
        <dbReference type="Rhea" id="RHEA:24873"/>
        <dbReference type="ChEBI" id="CHEBI:15377"/>
        <dbReference type="ChEBI" id="CHEBI:35247"/>
        <dbReference type="ChEBI" id="CHEBI:43474"/>
        <dbReference type="ChEBI" id="CHEBI:58680"/>
        <dbReference type="EC" id="3.1.3.3"/>
    </reaction>
</comment>
<dbReference type="GO" id="GO:0006564">
    <property type="term" value="P:L-serine biosynthetic process"/>
    <property type="evidence" value="ECO:0007669"/>
    <property type="project" value="UniProtKB-KW"/>
</dbReference>
<evidence type="ECO:0000256" key="3">
    <source>
        <dbReference type="ARBA" id="ARBA00012640"/>
    </source>
</evidence>
<sequence>MKSKQDLIALFCGLALCLGLVSCSSETEKISEEPTNSREIAGASAALPSWNDGDTKQAIIGFVEEVTNSESPNYIKPEDRIATFDNDGTLWSEQPVYFQFFFAIDRIKTMAADHPEWKDQQPYKAILEKDMPALMEQGKAGLLKVVMTTHAGMTTDEFEKIVSDWIATAKHPTKNRPYTDLIFQPMLELVQYLHAYDFKVFIVSGGGIEFMRPWAEEVYGIPRDRVVGSSIKTEYDYNDGQPIIKRLPEIDLIDDKEGKPIGIHRYIGRKPVFAAGNSDGDLQMLRWTAANSAKSFKLYVHHTDEAREWAYDRDSHIGTFDKGWDEAKEKGWTLVDMKEDWKVIYPHELDSVD</sequence>
<keyword evidence="12" id="KW-1185">Reference proteome</keyword>
<accession>A0A2Z4IN39</accession>
<gene>
    <name evidence="11" type="ORF">DN752_18970</name>
</gene>
<proteinExistence type="predicted"/>
<dbReference type="OrthoDB" id="9799365at2"/>
<evidence type="ECO:0000256" key="4">
    <source>
        <dbReference type="ARBA" id="ARBA00022605"/>
    </source>
</evidence>
<dbReference type="Pfam" id="PF12710">
    <property type="entry name" value="HAD"/>
    <property type="match status" value="1"/>
</dbReference>
<evidence type="ECO:0000256" key="9">
    <source>
        <dbReference type="ARBA" id="ARBA00048138"/>
    </source>
</evidence>
<evidence type="ECO:0000256" key="1">
    <source>
        <dbReference type="ARBA" id="ARBA00001946"/>
    </source>
</evidence>
<name>A0A2Z4IN39_9BACT</name>
<keyword evidence="6 11" id="KW-0378">Hydrolase</keyword>
<keyword evidence="7" id="KW-0460">Magnesium</keyword>
<dbReference type="KEGG" id="est:DN752_18970"/>
<evidence type="ECO:0000256" key="8">
    <source>
        <dbReference type="ARBA" id="ARBA00023299"/>
    </source>
</evidence>
<evidence type="ECO:0000313" key="12">
    <source>
        <dbReference type="Proteomes" id="UP000248688"/>
    </source>
</evidence>
<dbReference type="GO" id="GO:0000287">
    <property type="term" value="F:magnesium ion binding"/>
    <property type="evidence" value="ECO:0007669"/>
    <property type="project" value="TreeGrafter"/>
</dbReference>
<dbReference type="Gene3D" id="3.40.50.1000">
    <property type="entry name" value="HAD superfamily/HAD-like"/>
    <property type="match status" value="1"/>
</dbReference>
<reference evidence="11 12" key="1">
    <citation type="submission" date="2018-06" db="EMBL/GenBank/DDBJ databases">
        <title>Echinicola strongylocentroti sp. nov., isolated from a sea urchin Strongylocentrotus intermedius.</title>
        <authorList>
            <person name="Bae S.S."/>
        </authorList>
    </citation>
    <scope>NUCLEOTIDE SEQUENCE [LARGE SCALE GENOMIC DNA]</scope>
    <source>
        <strain evidence="11 12">MEBiC08714</strain>
    </source>
</reference>
<dbReference type="EC" id="3.1.3.3" evidence="3"/>
<dbReference type="InterPro" id="IPR023214">
    <property type="entry name" value="HAD_sf"/>
</dbReference>